<name>A0ABQ7JBJ4_9APIC</name>
<gene>
    <name evidence="10" type="ORF">IE077_002111</name>
</gene>
<evidence type="ECO:0000256" key="3">
    <source>
        <dbReference type="ARBA" id="ARBA00022448"/>
    </source>
</evidence>
<keyword evidence="6" id="KW-1133">Transmembrane helix</keyword>
<sequence>MLDDYRSEFQVASADVTRFIDEYSLVPQDSKQSHSRNIGKRISDMKDCIAAMEMNSRLLPVAKRSEITTELCKLKEDLSSIKKRWLMCSSTGENVSLEPSNVSSALASKIRMANDQLAETRRIAGETEKIGEGVMKNLSEQRDTIQRTQKNSEKVAQNLSDSNSIASRMSHWWNRFR</sequence>
<comment type="similarity">
    <text evidence="2">Belongs to the VTI1 family.</text>
</comment>
<dbReference type="PANTHER" id="PTHR21230:SF26">
    <property type="entry name" value="VESICLE TRANSPORT THROUGH INTERACTION WITH T-SNARES HOMOLOG 1A"/>
    <property type="match status" value="1"/>
</dbReference>
<dbReference type="SUPFAM" id="SSF47661">
    <property type="entry name" value="t-snare proteins"/>
    <property type="match status" value="1"/>
</dbReference>
<comment type="subcellular location">
    <subcellularLocation>
        <location evidence="1">Membrane</location>
        <topology evidence="1">Single-pass type IV membrane protein</topology>
    </subcellularLocation>
</comment>
<evidence type="ECO:0000313" key="10">
    <source>
        <dbReference type="EMBL" id="KAF8821364.1"/>
    </source>
</evidence>
<dbReference type="Proteomes" id="UP000823046">
    <property type="component" value="Unassembled WGS sequence"/>
</dbReference>
<dbReference type="Pfam" id="PF05008">
    <property type="entry name" value="V-SNARE"/>
    <property type="match status" value="1"/>
</dbReference>
<reference evidence="10 11" key="1">
    <citation type="journal article" date="2020" name="bioRxiv">
        <title>Metabolic contributions of an alphaproteobacterial endosymbiont in the apicomplexan Cardiosporidium cionae.</title>
        <authorList>
            <person name="Hunter E.S."/>
            <person name="Paight C.J."/>
            <person name="Lane C.E."/>
        </authorList>
    </citation>
    <scope>NUCLEOTIDE SEQUENCE [LARGE SCALE GENOMIC DNA]</scope>
    <source>
        <strain evidence="10">ESH_2018</strain>
    </source>
</reference>
<dbReference type="Gene3D" id="1.20.58.400">
    <property type="entry name" value="t-snare proteins"/>
    <property type="match status" value="1"/>
</dbReference>
<dbReference type="PANTHER" id="PTHR21230">
    <property type="entry name" value="VESICLE TRANSPORT V-SNARE PROTEIN VTI1-RELATED"/>
    <property type="match status" value="1"/>
</dbReference>
<evidence type="ECO:0000256" key="7">
    <source>
        <dbReference type="ARBA" id="ARBA00023054"/>
    </source>
</evidence>
<evidence type="ECO:0000256" key="2">
    <source>
        <dbReference type="ARBA" id="ARBA00006108"/>
    </source>
</evidence>
<dbReference type="Gene3D" id="1.20.5.110">
    <property type="match status" value="1"/>
</dbReference>
<dbReference type="InterPro" id="IPR007705">
    <property type="entry name" value="Vesicle_trsprt_v-SNARE_N"/>
</dbReference>
<evidence type="ECO:0000256" key="8">
    <source>
        <dbReference type="ARBA" id="ARBA00023136"/>
    </source>
</evidence>
<evidence type="ECO:0000256" key="6">
    <source>
        <dbReference type="ARBA" id="ARBA00022989"/>
    </source>
</evidence>
<evidence type="ECO:0000256" key="5">
    <source>
        <dbReference type="ARBA" id="ARBA00022927"/>
    </source>
</evidence>
<keyword evidence="8" id="KW-0472">Membrane</keyword>
<keyword evidence="7" id="KW-0175">Coiled coil</keyword>
<protein>
    <recommendedName>
        <fullName evidence="9">Vesicle transport v-SNARE N-terminal domain-containing protein</fullName>
    </recommendedName>
</protein>
<accession>A0ABQ7JBJ4</accession>
<keyword evidence="11" id="KW-1185">Reference proteome</keyword>
<comment type="caution">
    <text evidence="10">The sequence shown here is derived from an EMBL/GenBank/DDBJ whole genome shotgun (WGS) entry which is preliminary data.</text>
</comment>
<organism evidence="10 11">
    <name type="scientific">Cardiosporidium cionae</name>
    <dbReference type="NCBI Taxonomy" id="476202"/>
    <lineage>
        <taxon>Eukaryota</taxon>
        <taxon>Sar</taxon>
        <taxon>Alveolata</taxon>
        <taxon>Apicomplexa</taxon>
        <taxon>Aconoidasida</taxon>
        <taxon>Nephromycida</taxon>
        <taxon>Cardiosporidium</taxon>
    </lineage>
</organism>
<dbReference type="SUPFAM" id="SSF58038">
    <property type="entry name" value="SNARE fusion complex"/>
    <property type="match status" value="1"/>
</dbReference>
<dbReference type="EMBL" id="JADAQX010000189">
    <property type="protein sequence ID" value="KAF8821364.1"/>
    <property type="molecule type" value="Genomic_DNA"/>
</dbReference>
<keyword evidence="4" id="KW-0812">Transmembrane</keyword>
<evidence type="ECO:0000256" key="1">
    <source>
        <dbReference type="ARBA" id="ARBA00004211"/>
    </source>
</evidence>
<proteinExistence type="inferred from homology"/>
<dbReference type="Pfam" id="PF12352">
    <property type="entry name" value="V-SNARE_C"/>
    <property type="match status" value="1"/>
</dbReference>
<keyword evidence="5" id="KW-0653">Protein transport</keyword>
<dbReference type="InterPro" id="IPR010989">
    <property type="entry name" value="SNARE"/>
</dbReference>
<evidence type="ECO:0000313" key="11">
    <source>
        <dbReference type="Proteomes" id="UP000823046"/>
    </source>
</evidence>
<evidence type="ECO:0000256" key="4">
    <source>
        <dbReference type="ARBA" id="ARBA00022692"/>
    </source>
</evidence>
<dbReference type="InterPro" id="IPR038407">
    <property type="entry name" value="v-SNARE_N_sf"/>
</dbReference>
<evidence type="ECO:0000259" key="9">
    <source>
        <dbReference type="Pfam" id="PF05008"/>
    </source>
</evidence>
<feature type="domain" description="Vesicle transport v-SNARE N-terminal" evidence="9">
    <location>
        <begin position="1"/>
        <end position="84"/>
    </location>
</feature>
<keyword evidence="3" id="KW-0813">Transport</keyword>